<organism evidence="1 2">
    <name type="scientific">Ceratitis capitata</name>
    <name type="common">Mediterranean fruit fly</name>
    <name type="synonym">Tephritis capitata</name>
    <dbReference type="NCBI Taxonomy" id="7213"/>
    <lineage>
        <taxon>Eukaryota</taxon>
        <taxon>Metazoa</taxon>
        <taxon>Ecdysozoa</taxon>
        <taxon>Arthropoda</taxon>
        <taxon>Hexapoda</taxon>
        <taxon>Insecta</taxon>
        <taxon>Pterygota</taxon>
        <taxon>Neoptera</taxon>
        <taxon>Endopterygota</taxon>
        <taxon>Diptera</taxon>
        <taxon>Brachycera</taxon>
        <taxon>Muscomorpha</taxon>
        <taxon>Tephritoidea</taxon>
        <taxon>Tephritidae</taxon>
        <taxon>Ceratitis</taxon>
        <taxon>Ceratitis</taxon>
    </lineage>
</organism>
<name>A0A811UKC7_CERCA</name>
<feature type="non-terminal residue" evidence="1">
    <location>
        <position position="1"/>
    </location>
</feature>
<sequence>IVWQVRQDTGLERAICLARRFSHAGKPYRKPDKYWQQKRLRATSIIELRLQTAKTQNSLRAEIGSSSSSSSSRREECKCAGHSNKGILLCGMHYNEDDKRMDDLLALCGMH</sequence>
<keyword evidence="2" id="KW-1185">Reference proteome</keyword>
<gene>
    <name evidence="1" type="ORF">CCAP1982_LOCUS8192</name>
</gene>
<evidence type="ECO:0000313" key="1">
    <source>
        <dbReference type="EMBL" id="CAD6999662.1"/>
    </source>
</evidence>
<accession>A0A811UKC7</accession>
<proteinExistence type="predicted"/>
<reference evidence="1" key="1">
    <citation type="submission" date="2020-11" db="EMBL/GenBank/DDBJ databases">
        <authorList>
            <person name="Whitehead M."/>
        </authorList>
    </citation>
    <scope>NUCLEOTIDE SEQUENCE</scope>
    <source>
        <strain evidence="1">EGII</strain>
    </source>
</reference>
<protein>
    <submittedName>
        <fullName evidence="1">(Mediterranean fruit fly) hypothetical protein</fullName>
    </submittedName>
</protein>
<comment type="caution">
    <text evidence="1">The sequence shown here is derived from an EMBL/GenBank/DDBJ whole genome shotgun (WGS) entry which is preliminary data.</text>
</comment>
<dbReference type="EMBL" id="CAJHJT010000012">
    <property type="protein sequence ID" value="CAD6999662.1"/>
    <property type="molecule type" value="Genomic_DNA"/>
</dbReference>
<dbReference type="AlphaFoldDB" id="A0A811UKC7"/>
<evidence type="ECO:0000313" key="2">
    <source>
        <dbReference type="Proteomes" id="UP000606786"/>
    </source>
</evidence>
<dbReference type="Proteomes" id="UP000606786">
    <property type="component" value="Unassembled WGS sequence"/>
</dbReference>